<dbReference type="Pfam" id="PF14344">
    <property type="entry name" value="DUF4397"/>
    <property type="match status" value="1"/>
</dbReference>
<gene>
    <name evidence="2" type="ORF">KDK_35550</name>
</gene>
<dbReference type="RefSeq" id="WP_126551574.1">
    <property type="nucleotide sequence ID" value="NZ_BIFS01000001.1"/>
</dbReference>
<dbReference type="OrthoDB" id="9783299at2"/>
<dbReference type="EMBL" id="BIFS01000001">
    <property type="protein sequence ID" value="GCE19755.1"/>
    <property type="molecule type" value="Genomic_DNA"/>
</dbReference>
<organism evidence="2 3">
    <name type="scientific">Dictyobacter kobayashii</name>
    <dbReference type="NCBI Taxonomy" id="2014872"/>
    <lineage>
        <taxon>Bacteria</taxon>
        <taxon>Bacillati</taxon>
        <taxon>Chloroflexota</taxon>
        <taxon>Ktedonobacteria</taxon>
        <taxon>Ktedonobacterales</taxon>
        <taxon>Dictyobacteraceae</taxon>
        <taxon>Dictyobacter</taxon>
    </lineage>
</organism>
<dbReference type="Proteomes" id="UP000287188">
    <property type="component" value="Unassembled WGS sequence"/>
</dbReference>
<sequence length="135" mass="14825">MKQQVLRRGLWGRRLLLAMGLCVVLFTSSLLGGRPSASAAEPAYIRVIHASPDIGIVDVFVDGQKLLSDFQFATVTDYVPIPSGTHKVQLALIGKGVAASIITQELAVQTGPLILLLHWEQKRLVFLLWFSQTIM</sequence>
<dbReference type="AlphaFoldDB" id="A0A402AL49"/>
<keyword evidence="3" id="KW-1185">Reference proteome</keyword>
<comment type="caution">
    <text evidence="2">The sequence shown here is derived from an EMBL/GenBank/DDBJ whole genome shotgun (WGS) entry which is preliminary data.</text>
</comment>
<reference evidence="3" key="1">
    <citation type="submission" date="2018-12" db="EMBL/GenBank/DDBJ databases">
        <title>Tengunoibacter tsumagoiensis gen. nov., sp. nov., Dictyobacter kobayashii sp. nov., D. alpinus sp. nov., and D. joshuensis sp. nov. and description of Dictyobacteraceae fam. nov. within the order Ktedonobacterales isolated from Tengu-no-mugimeshi.</title>
        <authorList>
            <person name="Wang C.M."/>
            <person name="Zheng Y."/>
            <person name="Sakai Y."/>
            <person name="Toyoda A."/>
            <person name="Minakuchi Y."/>
            <person name="Abe K."/>
            <person name="Yokota A."/>
            <person name="Yabe S."/>
        </authorList>
    </citation>
    <scope>NUCLEOTIDE SEQUENCE [LARGE SCALE GENOMIC DNA]</scope>
    <source>
        <strain evidence="3">Uno11</strain>
    </source>
</reference>
<dbReference type="InterPro" id="IPR025510">
    <property type="entry name" value="DUF4397"/>
</dbReference>
<evidence type="ECO:0000313" key="3">
    <source>
        <dbReference type="Proteomes" id="UP000287188"/>
    </source>
</evidence>
<evidence type="ECO:0000259" key="1">
    <source>
        <dbReference type="Pfam" id="PF14344"/>
    </source>
</evidence>
<protein>
    <recommendedName>
        <fullName evidence="1">DUF4397 domain-containing protein</fullName>
    </recommendedName>
</protein>
<evidence type="ECO:0000313" key="2">
    <source>
        <dbReference type="EMBL" id="GCE19755.1"/>
    </source>
</evidence>
<proteinExistence type="predicted"/>
<accession>A0A402AL49</accession>
<feature type="domain" description="DUF4397" evidence="1">
    <location>
        <begin position="43"/>
        <end position="111"/>
    </location>
</feature>
<name>A0A402AL49_9CHLR</name>